<dbReference type="Pfam" id="PF17164">
    <property type="entry name" value="DUF5122"/>
    <property type="match status" value="5"/>
</dbReference>
<evidence type="ECO:0000313" key="3">
    <source>
        <dbReference type="EMBL" id="MBN4068302.1"/>
    </source>
</evidence>
<accession>A0ABS3ATM1</accession>
<dbReference type="NCBIfam" id="TIGR02608">
    <property type="entry name" value="delta_60_rpt"/>
    <property type="match status" value="6"/>
</dbReference>
<evidence type="ECO:0000256" key="1">
    <source>
        <dbReference type="SAM" id="Phobius"/>
    </source>
</evidence>
<evidence type="ECO:0000256" key="2">
    <source>
        <dbReference type="SAM" id="SignalP"/>
    </source>
</evidence>
<feature type="transmembrane region" description="Helical" evidence="1">
    <location>
        <begin position="710"/>
        <end position="730"/>
    </location>
</feature>
<evidence type="ECO:0008006" key="5">
    <source>
        <dbReference type="Google" id="ProtNLM"/>
    </source>
</evidence>
<keyword evidence="4" id="KW-1185">Reference proteome</keyword>
<keyword evidence="1" id="KW-0472">Membrane</keyword>
<dbReference type="SUPFAM" id="SSF101898">
    <property type="entry name" value="NHL repeat"/>
    <property type="match status" value="1"/>
</dbReference>
<dbReference type="InterPro" id="IPR049886">
    <property type="entry name" value="CFI_box_CTERM_dom"/>
</dbReference>
<keyword evidence="2" id="KW-0732">Signal</keyword>
<dbReference type="InterPro" id="IPR013431">
    <property type="entry name" value="Delta_60_rpt"/>
</dbReference>
<organism evidence="3 4">
    <name type="scientific">Desulfotalea psychrophila</name>
    <dbReference type="NCBI Taxonomy" id="84980"/>
    <lineage>
        <taxon>Bacteria</taxon>
        <taxon>Pseudomonadati</taxon>
        <taxon>Thermodesulfobacteriota</taxon>
        <taxon>Desulfobulbia</taxon>
        <taxon>Desulfobulbales</taxon>
        <taxon>Desulfocapsaceae</taxon>
        <taxon>Desulfotalea</taxon>
    </lineage>
</organism>
<feature type="transmembrane region" description="Helical" evidence="1">
    <location>
        <begin position="684"/>
        <end position="704"/>
    </location>
</feature>
<dbReference type="Proteomes" id="UP000717534">
    <property type="component" value="Unassembled WGS sequence"/>
</dbReference>
<sequence>MRNRSISFFTTVLAISSSFFFTSSILANILDTTFAEEGVVTTSIDHYGDAAKAVIIDKNNKILVAGTSDNGSNLDFSLARYNEDGTLDTSFNFDGVVTTQIGSEDDHAQAIALQANGKIIVGGYTDSGQDTDFALVRYNSDGGLDQEFGLGGIVVLPIGKGDDTAHTVAVQTDGSILIAGAAGGTSGRVAAIARVDTYGSPDQSFGHAGVVFSGGGKDTVINDLLLQEDGTILVSGQYKDRDGTTLLLMRYLANGQPDLTFGLAGAADTEPIYSTETTGTSIYLQENGAILIAGSTGSDNNQDIALFRFLQHGQYDPSFGTRGMVSRDIDGEADGAYDIVSIPDGIVVGGYSTTNGLRDFVLLKYSFTGIPVKPNSDTGAKQNNSLNIGKPIVEESYVDSPLLRKIEAVNNPEVTVTTTSISSFDDTGYGMAVQDDNKIILVGSSGDDVLKSYAIARYKSDGSAVTATKSTGATSTFIRTTAVTEITRNSAITGGTIYPDSGLTFSSKGVVFSIAPYPTVSGAVESTVFPVDFAEPTPKTPNVSVETKESQSKTIVAPTTLTTKKVSIPGDTDEPVENGKTEDGAGVGPYSSILKDLSIGTRYYVRAYAVTSSGTVYYGDQLTFETKDACFIATAAYGSFANPHVTTLRSFRDMYLKPFALGRIFIDTYYHYSPLFSQSIDQYPALRPVVRVLLIPFIGVSYILVNIGELWRVLLACGTGFLLLFGVWQLRVQRKVL</sequence>
<keyword evidence="1" id="KW-1133">Transmembrane helix</keyword>
<feature type="chain" id="PRO_5045992015" description="Fibronectin type-III domain-containing protein" evidence="2">
    <location>
        <begin position="28"/>
        <end position="737"/>
    </location>
</feature>
<gene>
    <name evidence="3" type="ORF">JYU06_02105</name>
</gene>
<keyword evidence="1" id="KW-0812">Transmembrane</keyword>
<proteinExistence type="predicted"/>
<dbReference type="EMBL" id="JAFITO010000009">
    <property type="protein sequence ID" value="MBN4068302.1"/>
    <property type="molecule type" value="Genomic_DNA"/>
</dbReference>
<comment type="caution">
    <text evidence="3">The sequence shown here is derived from an EMBL/GenBank/DDBJ whole genome shotgun (WGS) entry which is preliminary data.</text>
</comment>
<dbReference type="NCBIfam" id="NF041770">
    <property type="entry name" value="CFI_box_CTERM"/>
    <property type="match status" value="1"/>
</dbReference>
<dbReference type="Gene3D" id="2.80.10.50">
    <property type="match status" value="2"/>
</dbReference>
<feature type="signal peptide" evidence="2">
    <location>
        <begin position="1"/>
        <end position="27"/>
    </location>
</feature>
<reference evidence="3 4" key="1">
    <citation type="submission" date="2021-02" db="EMBL/GenBank/DDBJ databases">
        <title>Activity-based single-cell genomes from oceanic crustal fluid captures similar information to metagenomic and metatranscriptomic surveys with orders of magnitude less sampling.</title>
        <authorList>
            <person name="D'Angelo T.S."/>
            <person name="Orcutt B.N."/>
        </authorList>
    </citation>
    <scope>NUCLEOTIDE SEQUENCE [LARGE SCALE GENOMIC DNA]</scope>
    <source>
        <strain evidence="3">AH-315-G02</strain>
    </source>
</reference>
<evidence type="ECO:0000313" key="4">
    <source>
        <dbReference type="Proteomes" id="UP000717534"/>
    </source>
</evidence>
<protein>
    <recommendedName>
        <fullName evidence="5">Fibronectin type-III domain-containing protein</fullName>
    </recommendedName>
</protein>
<name>A0ABS3ATM1_9BACT</name>